<dbReference type="Pfam" id="PF01791">
    <property type="entry name" value="DeoC"/>
    <property type="match status" value="1"/>
</dbReference>
<sequence length="304" mass="32232">MTRNPGLPFDAAAIEALHVDDSEIERDIAAFTAHPLPEGRERANWLLEAIACMDLTTLAGDDTPERVEQLCARARAPLPPTLLQALGLAPGMLKTGAVCVYHAMIAPALTALAGSDIPVAAVSAGFPAGLSPLSTRIAEVTESAAAGAAEIDIVIQRRHALSGDWRTLYDEVRAFREAAGQAHVKAILATGELGTATRIARASLVCIMAGADFIKTSTGMEKVNATLPAGLVMLRIIRDHATRTGIRIGFKPAGGIASADQALAWLMLVRQELGEEWLTPDLFRFGASRLLDDVERHLEAHVAA</sequence>
<comment type="caution">
    <text evidence="8">The sequence shown here is derived from an EMBL/GenBank/DDBJ whole genome shotgun (WGS) entry which is preliminary data.</text>
</comment>
<evidence type="ECO:0000256" key="7">
    <source>
        <dbReference type="NCBIfam" id="TIGR00126"/>
    </source>
</evidence>
<dbReference type="AlphaFoldDB" id="A0A2T5G1N9"/>
<dbReference type="PIRSF" id="PIRSF001357">
    <property type="entry name" value="DeoC"/>
    <property type="match status" value="1"/>
</dbReference>
<evidence type="ECO:0000256" key="4">
    <source>
        <dbReference type="ARBA" id="ARBA00023239"/>
    </source>
</evidence>
<comment type="catalytic activity">
    <reaction evidence="6">
        <text>2-deoxy-D-ribose 5-phosphate = D-glyceraldehyde 3-phosphate + acetaldehyde</text>
        <dbReference type="Rhea" id="RHEA:12821"/>
        <dbReference type="ChEBI" id="CHEBI:15343"/>
        <dbReference type="ChEBI" id="CHEBI:59776"/>
        <dbReference type="ChEBI" id="CHEBI:62877"/>
        <dbReference type="EC" id="4.1.2.4"/>
    </reaction>
</comment>
<keyword evidence="4" id="KW-0456">Lyase</keyword>
<dbReference type="GO" id="GO:0004139">
    <property type="term" value="F:deoxyribose-phosphate aldolase activity"/>
    <property type="evidence" value="ECO:0007669"/>
    <property type="project" value="UniProtKB-UniRule"/>
</dbReference>
<evidence type="ECO:0000256" key="3">
    <source>
        <dbReference type="ARBA" id="ARBA00012515"/>
    </source>
</evidence>
<evidence type="ECO:0000313" key="8">
    <source>
        <dbReference type="EMBL" id="PTQ13079.1"/>
    </source>
</evidence>
<keyword evidence="5" id="KW-0704">Schiff base</keyword>
<name>A0A2T5G1N9_9SPHN</name>
<dbReference type="InterPro" id="IPR013785">
    <property type="entry name" value="Aldolase_TIM"/>
</dbReference>
<evidence type="ECO:0000256" key="5">
    <source>
        <dbReference type="ARBA" id="ARBA00023270"/>
    </source>
</evidence>
<evidence type="ECO:0000256" key="1">
    <source>
        <dbReference type="ARBA" id="ARBA00004816"/>
    </source>
</evidence>
<comment type="similarity">
    <text evidence="2">Belongs to the DeoC/FbaB aldolase family. DeoC type 2 subfamily.</text>
</comment>
<dbReference type="InterPro" id="IPR002915">
    <property type="entry name" value="DeoC/FbaB/LacD_aldolase"/>
</dbReference>
<dbReference type="EC" id="4.1.2.4" evidence="3 7"/>
<dbReference type="EMBL" id="NWBU01000004">
    <property type="protein sequence ID" value="PTQ13079.1"/>
    <property type="molecule type" value="Genomic_DNA"/>
</dbReference>
<evidence type="ECO:0000313" key="9">
    <source>
        <dbReference type="Proteomes" id="UP000244162"/>
    </source>
</evidence>
<evidence type="ECO:0000256" key="2">
    <source>
        <dbReference type="ARBA" id="ARBA00009473"/>
    </source>
</evidence>
<dbReference type="Gene3D" id="3.20.20.70">
    <property type="entry name" value="Aldolase class I"/>
    <property type="match status" value="1"/>
</dbReference>
<proteinExistence type="inferred from homology"/>
<dbReference type="Proteomes" id="UP000244162">
    <property type="component" value="Unassembled WGS sequence"/>
</dbReference>
<dbReference type="OrthoDB" id="6579831at2"/>
<dbReference type="InterPro" id="IPR011343">
    <property type="entry name" value="DeoC"/>
</dbReference>
<dbReference type="GO" id="GO:0009264">
    <property type="term" value="P:deoxyribonucleotide catabolic process"/>
    <property type="evidence" value="ECO:0007669"/>
    <property type="project" value="UniProtKB-UniRule"/>
</dbReference>
<reference evidence="8 9" key="1">
    <citation type="submission" date="2017-09" db="EMBL/GenBank/DDBJ databases">
        <title>Sphingomonas panjinensis sp.nov., isolated from oil-contaminated soil.</title>
        <authorList>
            <person name="Wang L."/>
            <person name="Chen L."/>
        </authorList>
    </citation>
    <scope>NUCLEOTIDE SEQUENCE [LARGE SCALE GENOMIC DNA]</scope>
    <source>
        <strain evidence="8 9">FW-11</strain>
    </source>
</reference>
<keyword evidence="9" id="KW-1185">Reference proteome</keyword>
<dbReference type="NCBIfam" id="TIGR00126">
    <property type="entry name" value="deoC"/>
    <property type="match status" value="1"/>
</dbReference>
<dbReference type="RefSeq" id="WP_107966315.1">
    <property type="nucleotide sequence ID" value="NZ_NWBU01000004.1"/>
</dbReference>
<dbReference type="PANTHER" id="PTHR10889">
    <property type="entry name" value="DEOXYRIBOSE-PHOSPHATE ALDOLASE"/>
    <property type="match status" value="1"/>
</dbReference>
<accession>A0A2T5G1N9</accession>
<dbReference type="GO" id="GO:0016052">
    <property type="term" value="P:carbohydrate catabolic process"/>
    <property type="evidence" value="ECO:0007669"/>
    <property type="project" value="TreeGrafter"/>
</dbReference>
<dbReference type="PANTHER" id="PTHR10889:SF3">
    <property type="entry name" value="DEOXYRIBOSE-PHOSPHATE ALDOLASE"/>
    <property type="match status" value="1"/>
</dbReference>
<comment type="pathway">
    <text evidence="1">Carbohydrate degradation; 2-deoxy-D-ribose 1-phosphate degradation; D-glyceraldehyde 3-phosphate and acetaldehyde from 2-deoxy-alpha-D-ribose 1-phosphate: step 2/2.</text>
</comment>
<protein>
    <recommendedName>
        <fullName evidence="3 7">Deoxyribose-phosphate aldolase</fullName>
        <ecNumber evidence="3 7">4.1.2.4</ecNumber>
    </recommendedName>
</protein>
<organism evidence="8 9">
    <name type="scientific">Sphingomonas oleivorans</name>
    <dbReference type="NCBI Taxonomy" id="1735121"/>
    <lineage>
        <taxon>Bacteria</taxon>
        <taxon>Pseudomonadati</taxon>
        <taxon>Pseudomonadota</taxon>
        <taxon>Alphaproteobacteria</taxon>
        <taxon>Sphingomonadales</taxon>
        <taxon>Sphingomonadaceae</taxon>
        <taxon>Sphingomonas</taxon>
    </lineage>
</organism>
<evidence type="ECO:0000256" key="6">
    <source>
        <dbReference type="ARBA" id="ARBA00048791"/>
    </source>
</evidence>
<dbReference type="SMART" id="SM01133">
    <property type="entry name" value="DeoC"/>
    <property type="match status" value="1"/>
</dbReference>
<dbReference type="GO" id="GO:0005737">
    <property type="term" value="C:cytoplasm"/>
    <property type="evidence" value="ECO:0007669"/>
    <property type="project" value="InterPro"/>
</dbReference>
<dbReference type="SUPFAM" id="SSF51569">
    <property type="entry name" value="Aldolase"/>
    <property type="match status" value="1"/>
</dbReference>
<dbReference type="CDD" id="cd00959">
    <property type="entry name" value="DeoC"/>
    <property type="match status" value="1"/>
</dbReference>
<gene>
    <name evidence="8" type="primary">deoC</name>
    <name evidence="8" type="ORF">CLG96_02775</name>
</gene>